<comment type="caution">
    <text evidence="4">The sequence shown here is derived from an EMBL/GenBank/DDBJ whole genome shotgun (WGS) entry which is preliminary data.</text>
</comment>
<keyword evidence="1" id="KW-0175">Coiled coil</keyword>
<dbReference type="AlphaFoldDB" id="A0A816NJN1"/>
<keyword evidence="3" id="KW-1133">Transmembrane helix</keyword>
<dbReference type="EMBL" id="CAJNRG010001616">
    <property type="protein sequence ID" value="CAF2035431.1"/>
    <property type="molecule type" value="Genomic_DNA"/>
</dbReference>
<evidence type="ECO:0000256" key="2">
    <source>
        <dbReference type="SAM" id="MobiDB-lite"/>
    </source>
</evidence>
<dbReference type="Proteomes" id="UP000663887">
    <property type="component" value="Unassembled WGS sequence"/>
</dbReference>
<feature type="transmembrane region" description="Helical" evidence="3">
    <location>
        <begin position="185"/>
        <end position="204"/>
    </location>
</feature>
<evidence type="ECO:0000256" key="1">
    <source>
        <dbReference type="SAM" id="Coils"/>
    </source>
</evidence>
<sequence length="206" mass="24107">MNRGGRGGALSYLDPENQGRTSNSTESDVESVKKNLNFLYDSNASTNQRKLLTKKQEIDQLTTENQKLRTKCKNIRDQFKELQKETNELIPGGSSCRLKGHRKRPETTIKRHKTALIFTLFRRNPPFTGRFLSPGMIYRENSQREFQEMMIWKGKAQCELQEMMIKDEKRTRAFKMMQEADHWKIKILLAIVFILIGVIVYVIMMN</sequence>
<evidence type="ECO:0000256" key="3">
    <source>
        <dbReference type="SAM" id="Phobius"/>
    </source>
</evidence>
<keyword evidence="3" id="KW-0812">Transmembrane</keyword>
<accession>A0A816NJN1</accession>
<evidence type="ECO:0000313" key="5">
    <source>
        <dbReference type="Proteomes" id="UP000663887"/>
    </source>
</evidence>
<proteinExistence type="predicted"/>
<organism evidence="4 5">
    <name type="scientific">Rotaria magnacalcarata</name>
    <dbReference type="NCBI Taxonomy" id="392030"/>
    <lineage>
        <taxon>Eukaryota</taxon>
        <taxon>Metazoa</taxon>
        <taxon>Spiralia</taxon>
        <taxon>Gnathifera</taxon>
        <taxon>Rotifera</taxon>
        <taxon>Eurotatoria</taxon>
        <taxon>Bdelloidea</taxon>
        <taxon>Philodinida</taxon>
        <taxon>Philodinidae</taxon>
        <taxon>Rotaria</taxon>
    </lineage>
</organism>
<feature type="region of interest" description="Disordered" evidence="2">
    <location>
        <begin position="1"/>
        <end position="29"/>
    </location>
</feature>
<protein>
    <submittedName>
        <fullName evidence="4">Uncharacterized protein</fullName>
    </submittedName>
</protein>
<feature type="coiled-coil region" evidence="1">
    <location>
        <begin position="51"/>
        <end position="85"/>
    </location>
</feature>
<reference evidence="4" key="1">
    <citation type="submission" date="2021-02" db="EMBL/GenBank/DDBJ databases">
        <authorList>
            <person name="Nowell W R."/>
        </authorList>
    </citation>
    <scope>NUCLEOTIDE SEQUENCE</scope>
</reference>
<keyword evidence="3" id="KW-0472">Membrane</keyword>
<gene>
    <name evidence="4" type="ORF">XDN619_LOCUS5832</name>
</gene>
<evidence type="ECO:0000313" key="4">
    <source>
        <dbReference type="EMBL" id="CAF2035431.1"/>
    </source>
</evidence>
<name>A0A816NJN1_9BILA</name>